<feature type="transmembrane region" description="Helical" evidence="6">
    <location>
        <begin position="110"/>
        <end position="131"/>
    </location>
</feature>
<dbReference type="PANTHER" id="PTHR31204">
    <property type="entry name" value="SIGMA INTRACELLULAR RECEPTOR 2"/>
    <property type="match status" value="1"/>
</dbReference>
<dbReference type="GO" id="GO:0005783">
    <property type="term" value="C:endoplasmic reticulum"/>
    <property type="evidence" value="ECO:0007669"/>
    <property type="project" value="TreeGrafter"/>
</dbReference>
<name>A0A1R0H0I9_9FUNG</name>
<sequence length="178" mass="19926">MSVYTATVKVYCVLHLVFAALTDMIPVIPEQYLFGFQIFLNDQVNAISAIDLMERPATKSVAHLSWFHSMLIFEILFQVPVLILILMSLSGAKNGGKSNSLYKYRHLLQVIYGTHVATTMIPVLGYIYSVIHTVPLYNQVMLALMYVPFAAMPLIMAVVGTNNLLAQIDSSGRQKKRN</sequence>
<reference evidence="9 10" key="1">
    <citation type="journal article" date="2016" name="Mol. Biol. Evol.">
        <title>Genome-Wide Survey of Gut Fungi (Harpellales) Reveals the First Horizontally Transferred Ubiquitin Gene from a Mosquito Host.</title>
        <authorList>
            <person name="Wang Y."/>
            <person name="White M.M."/>
            <person name="Kvist S."/>
            <person name="Moncalvo J.M."/>
        </authorList>
    </citation>
    <scope>NUCLEOTIDE SEQUENCE [LARGE SCALE GENOMIC DNA]</scope>
    <source>
        <strain evidence="9 10">ALG-7-W6</strain>
    </source>
</reference>
<gene>
    <name evidence="9" type="ORF">AYI68_g3219</name>
</gene>
<dbReference type="PROSITE" id="PS51751">
    <property type="entry name" value="EXPERA"/>
    <property type="match status" value="1"/>
</dbReference>
<dbReference type="Proteomes" id="UP000187455">
    <property type="component" value="Unassembled WGS sequence"/>
</dbReference>
<evidence type="ECO:0000313" key="10">
    <source>
        <dbReference type="Proteomes" id="UP000187455"/>
    </source>
</evidence>
<keyword evidence="10" id="KW-1185">Reference proteome</keyword>
<proteinExistence type="predicted"/>
<dbReference type="InterPro" id="IPR051987">
    <property type="entry name" value="Sigma-2_receptor-like"/>
</dbReference>
<keyword evidence="3 5" id="KW-1133">Transmembrane helix</keyword>
<feature type="transmembrane region" description="Helical" evidence="6">
    <location>
        <begin position="143"/>
        <end position="166"/>
    </location>
</feature>
<dbReference type="GO" id="GO:0016020">
    <property type="term" value="C:membrane"/>
    <property type="evidence" value="ECO:0007669"/>
    <property type="project" value="UniProtKB-SubCell"/>
</dbReference>
<comment type="caution">
    <text evidence="9">The sequence shown here is derived from an EMBL/GenBank/DDBJ whole genome shotgun (WGS) entry which is preliminary data.</text>
</comment>
<accession>A0A1R0H0I9</accession>
<dbReference type="InterPro" id="IPR033118">
    <property type="entry name" value="EXPERA"/>
</dbReference>
<feature type="chain" id="PRO_5012322304" description="EXPERA domain-containing protein" evidence="7">
    <location>
        <begin position="20"/>
        <end position="178"/>
    </location>
</feature>
<comment type="subcellular location">
    <subcellularLocation>
        <location evidence="1">Membrane</location>
        <topology evidence="1">Multi-pass membrane protein</topology>
    </subcellularLocation>
</comment>
<feature type="transmembrane region" description="Helical" evidence="6">
    <location>
        <begin position="66"/>
        <end position="89"/>
    </location>
</feature>
<feature type="signal peptide" evidence="7">
    <location>
        <begin position="1"/>
        <end position="19"/>
    </location>
</feature>
<dbReference type="AlphaFoldDB" id="A0A1R0H0I9"/>
<evidence type="ECO:0000256" key="2">
    <source>
        <dbReference type="ARBA" id="ARBA00022692"/>
    </source>
</evidence>
<keyword evidence="2 5" id="KW-0812">Transmembrane</keyword>
<evidence type="ECO:0000259" key="8">
    <source>
        <dbReference type="PROSITE" id="PS51751"/>
    </source>
</evidence>
<dbReference type="Pfam" id="PF05241">
    <property type="entry name" value="EBP"/>
    <property type="match status" value="1"/>
</dbReference>
<organism evidence="9 10">
    <name type="scientific">Smittium mucronatum</name>
    <dbReference type="NCBI Taxonomy" id="133383"/>
    <lineage>
        <taxon>Eukaryota</taxon>
        <taxon>Fungi</taxon>
        <taxon>Fungi incertae sedis</taxon>
        <taxon>Zoopagomycota</taxon>
        <taxon>Kickxellomycotina</taxon>
        <taxon>Harpellomycetes</taxon>
        <taxon>Harpellales</taxon>
        <taxon>Legeriomycetaceae</taxon>
        <taxon>Smittium</taxon>
    </lineage>
</organism>
<keyword evidence="4 5" id="KW-0472">Membrane</keyword>
<keyword evidence="7" id="KW-0732">Signal</keyword>
<evidence type="ECO:0000256" key="6">
    <source>
        <dbReference type="SAM" id="Phobius"/>
    </source>
</evidence>
<evidence type="ECO:0000256" key="4">
    <source>
        <dbReference type="ARBA" id="ARBA00023136"/>
    </source>
</evidence>
<dbReference type="STRING" id="133383.A0A1R0H0I9"/>
<dbReference type="OrthoDB" id="433124at2759"/>
<evidence type="ECO:0000313" key="9">
    <source>
        <dbReference type="EMBL" id="OLY82655.1"/>
    </source>
</evidence>
<evidence type="ECO:0000256" key="5">
    <source>
        <dbReference type="PROSITE-ProRule" id="PRU01087"/>
    </source>
</evidence>
<dbReference type="EMBL" id="LSSL01001341">
    <property type="protein sequence ID" value="OLY82655.1"/>
    <property type="molecule type" value="Genomic_DNA"/>
</dbReference>
<evidence type="ECO:0000256" key="1">
    <source>
        <dbReference type="ARBA" id="ARBA00004141"/>
    </source>
</evidence>
<dbReference type="PANTHER" id="PTHR31204:SF1">
    <property type="entry name" value="SIGMA INTRACELLULAR RECEPTOR 2"/>
    <property type="match status" value="1"/>
</dbReference>
<evidence type="ECO:0000256" key="7">
    <source>
        <dbReference type="SAM" id="SignalP"/>
    </source>
</evidence>
<feature type="domain" description="EXPERA" evidence="8">
    <location>
        <begin position="4"/>
        <end position="157"/>
    </location>
</feature>
<evidence type="ECO:0000256" key="3">
    <source>
        <dbReference type="ARBA" id="ARBA00022989"/>
    </source>
</evidence>
<protein>
    <recommendedName>
        <fullName evidence="8">EXPERA domain-containing protein</fullName>
    </recommendedName>
</protein>